<feature type="compositionally biased region" description="Pro residues" evidence="1">
    <location>
        <begin position="575"/>
        <end position="597"/>
    </location>
</feature>
<dbReference type="EMBL" id="KB706422">
    <property type="protein sequence ID" value="EMR67479.1"/>
    <property type="molecule type" value="Genomic_DNA"/>
</dbReference>
<feature type="region of interest" description="Disordered" evidence="1">
    <location>
        <begin position="502"/>
        <end position="614"/>
    </location>
</feature>
<protein>
    <recommendedName>
        <fullName evidence="5">Fucose-specific lectin</fullName>
    </recommendedName>
</protein>
<keyword evidence="2" id="KW-1133">Transmembrane helix</keyword>
<evidence type="ECO:0000313" key="4">
    <source>
        <dbReference type="Proteomes" id="UP000012174"/>
    </source>
</evidence>
<feature type="transmembrane region" description="Helical" evidence="2">
    <location>
        <begin position="399"/>
        <end position="420"/>
    </location>
</feature>
<dbReference type="KEGG" id="ela:UCREL1_5513"/>
<sequence>MYDNSTGKIFYSLCNSNSTPIFPANDTAAFHLDIPPANNSSIAGTGYESDGHNVAALHYIASSGGIVQALFTCDDTGHYVSSPNQAWIVSNDIEPAIDPRLDTDLAALNLGESAGYRIYYRDQNGSVSILQYTGRSDTSEGHWGYGYHVTQEQHLGASMKAGFVNADRITVVTSLVDIASASFNFSIQVCTSRDNDWLLTSFPRRSYDANKFYDELEDKDDDEDIVYPEASNNTLVGDIAYNFTGDRPFDSYNGNQTQLGLAFDASASRSIFYIGDDSALYQLKENSNYNDTFRTVQAPGSIDDNTAQFWPRADIPHPDFAVAYNSNLDKIWIFYMVNGSMAQVHQSSAGVWEPAIALPKFNATAASESEPGGPPDDNSNNDGSGGGGAGLSSSGKTGVGVGVGLGLPIIGALIAAYTFWHSRRSRQNREAEFDAVREAHAEATSPGAATATTSFLAPSTGSPAPGYTSGVWGDGGAGGGGGGYWANGQWVQPYSDVQQQQMFAGKPDGNGGLWQQQQQQQQQQQAIDPRFSQLYVGGTPQPQPPVHEMPHQEPTFEVAGDGQVPEMPGSQAVPTPTPAPAPDPAPTPALSPAPPTSPSHRAVSPMPETDAQPK</sequence>
<dbReference type="OrthoDB" id="4696326at2759"/>
<gene>
    <name evidence="3" type="ORF">UCREL1_5513</name>
</gene>
<evidence type="ECO:0000313" key="3">
    <source>
        <dbReference type="EMBL" id="EMR67479.1"/>
    </source>
</evidence>
<keyword evidence="2" id="KW-0472">Membrane</keyword>
<organism evidence="3 4">
    <name type="scientific">Eutypa lata (strain UCR-EL1)</name>
    <name type="common">Grapevine dieback disease fungus</name>
    <name type="synonym">Eutypa armeniacae</name>
    <dbReference type="NCBI Taxonomy" id="1287681"/>
    <lineage>
        <taxon>Eukaryota</taxon>
        <taxon>Fungi</taxon>
        <taxon>Dikarya</taxon>
        <taxon>Ascomycota</taxon>
        <taxon>Pezizomycotina</taxon>
        <taxon>Sordariomycetes</taxon>
        <taxon>Xylariomycetidae</taxon>
        <taxon>Xylariales</taxon>
        <taxon>Diatrypaceae</taxon>
        <taxon>Eutypa</taxon>
    </lineage>
</organism>
<dbReference type="OMA" id="YWSNETI"/>
<keyword evidence="2" id="KW-0812">Transmembrane</keyword>
<dbReference type="SUPFAM" id="SSF89372">
    <property type="entry name" value="Fucose-specific lectin"/>
    <property type="match status" value="1"/>
</dbReference>
<evidence type="ECO:0000256" key="1">
    <source>
        <dbReference type="SAM" id="MobiDB-lite"/>
    </source>
</evidence>
<evidence type="ECO:0000256" key="2">
    <source>
        <dbReference type="SAM" id="Phobius"/>
    </source>
</evidence>
<evidence type="ECO:0008006" key="5">
    <source>
        <dbReference type="Google" id="ProtNLM"/>
    </source>
</evidence>
<feature type="region of interest" description="Disordered" evidence="1">
    <location>
        <begin position="364"/>
        <end position="393"/>
    </location>
</feature>
<proteinExistence type="predicted"/>
<feature type="compositionally biased region" description="Low complexity" evidence="1">
    <location>
        <begin position="515"/>
        <end position="525"/>
    </location>
</feature>
<name>M7SM74_EUTLA</name>
<accession>M7SM74</accession>
<keyword evidence="4" id="KW-1185">Reference proteome</keyword>
<reference evidence="4" key="1">
    <citation type="journal article" date="2013" name="Genome Announc.">
        <title>Draft genome sequence of the grapevine dieback fungus Eutypa lata UCR-EL1.</title>
        <authorList>
            <person name="Blanco-Ulate B."/>
            <person name="Rolshausen P.E."/>
            <person name="Cantu D."/>
        </authorList>
    </citation>
    <scope>NUCLEOTIDE SEQUENCE [LARGE SCALE GENOMIC DNA]</scope>
    <source>
        <strain evidence="4">UCR-EL1</strain>
    </source>
</reference>
<feature type="compositionally biased region" description="Basic and acidic residues" evidence="1">
    <location>
        <begin position="431"/>
        <end position="441"/>
    </location>
</feature>
<dbReference type="AlphaFoldDB" id="M7SM74"/>
<dbReference type="Proteomes" id="UP000012174">
    <property type="component" value="Unassembled WGS sequence"/>
</dbReference>
<feature type="compositionally biased region" description="Low complexity" evidence="1">
    <location>
        <begin position="442"/>
        <end position="453"/>
    </location>
</feature>
<dbReference type="eggNOG" id="ENOG502RVY9">
    <property type="taxonomic scope" value="Eukaryota"/>
</dbReference>
<dbReference type="HOGENOM" id="CLU_444826_0_0_1"/>
<feature type="region of interest" description="Disordered" evidence="1">
    <location>
        <begin position="431"/>
        <end position="457"/>
    </location>
</feature>